<evidence type="ECO:0000313" key="2">
    <source>
        <dbReference type="WBParaSite" id="Csp11.Scaffold629.g9092.t1"/>
    </source>
</evidence>
<accession>A0A1I7UGH8</accession>
<protein>
    <submittedName>
        <fullName evidence="2">F-box domain-containing protein</fullName>
    </submittedName>
</protein>
<evidence type="ECO:0000313" key="1">
    <source>
        <dbReference type="Proteomes" id="UP000095282"/>
    </source>
</evidence>
<dbReference type="PANTHER" id="PTHR31379">
    <property type="entry name" value="F-BOX C PROTEIN-RELATED-RELATED"/>
    <property type="match status" value="1"/>
</dbReference>
<dbReference type="Pfam" id="PF12078">
    <property type="entry name" value="DUF3557"/>
    <property type="match status" value="1"/>
</dbReference>
<organism evidence="1 2">
    <name type="scientific">Caenorhabditis tropicalis</name>
    <dbReference type="NCBI Taxonomy" id="1561998"/>
    <lineage>
        <taxon>Eukaryota</taxon>
        <taxon>Metazoa</taxon>
        <taxon>Ecdysozoa</taxon>
        <taxon>Nematoda</taxon>
        <taxon>Chromadorea</taxon>
        <taxon>Rhabditida</taxon>
        <taxon>Rhabditina</taxon>
        <taxon>Rhabditomorpha</taxon>
        <taxon>Rhabditoidea</taxon>
        <taxon>Rhabditidae</taxon>
        <taxon>Peloderinae</taxon>
        <taxon>Caenorhabditis</taxon>
    </lineage>
</organism>
<sequence>MIEMRYPCIKVLLEHLEPNQRFELVRRCPDLKFVDRATPLNLRYLSLNNNRIKINDTSYYVGVIRKFPKGAKVLKRFQTENEHGLLRDLNKFGGQDYFCNRVLLPGDIPIEPSVYVTPERTPEQEDLYMERLQRRLTYLKTLKRMKGRQDEKEQIEAQLYTWRLKKMNEKAPYTMYLQYTREDNGEKKVEYLEYNKKVYEAMKYLNKWLFEGRKYPIRVETLKVCYLGGVLRLPEAVRFRIQDIHIGSNVASIMKSIGPILEKELAFQHMIIIKGTNFLENYQDPAVKNSEVVMIVGQETTGAQFPVVLNQNYHYLMVTKPKMKTEEYLQLIDKWIREKREIGTAAVFGIHSRALVTEIFKEIKEKPGVTVEKIRHRFTCTRFPYKYSIPVDNTKGIFVQCSRAEHYDSETQSCEPWKLWINVVET</sequence>
<dbReference type="WBParaSite" id="Csp11.Scaffold629.g9092.t1">
    <property type="protein sequence ID" value="Csp11.Scaffold629.g9092.t1"/>
    <property type="gene ID" value="Csp11.Scaffold629.g9092"/>
</dbReference>
<dbReference type="InterPro" id="IPR021942">
    <property type="entry name" value="DUF3557"/>
</dbReference>
<reference evidence="2" key="1">
    <citation type="submission" date="2016-11" db="UniProtKB">
        <authorList>
            <consortium name="WormBaseParasite"/>
        </authorList>
    </citation>
    <scope>IDENTIFICATION</scope>
</reference>
<dbReference type="Proteomes" id="UP000095282">
    <property type="component" value="Unplaced"/>
</dbReference>
<dbReference type="AlphaFoldDB" id="A0A1I7UGH8"/>
<dbReference type="PANTHER" id="PTHR31379:SF1">
    <property type="entry name" value="F-BOX C PROTEIN-RELATED"/>
    <property type="match status" value="1"/>
</dbReference>
<keyword evidence="1" id="KW-1185">Reference proteome</keyword>
<dbReference type="eggNOG" id="ENOG502TJE4">
    <property type="taxonomic scope" value="Eukaryota"/>
</dbReference>
<name>A0A1I7UGH8_9PELO</name>
<proteinExistence type="predicted"/>